<organism evidence="3 4">
    <name type="scientific">Crenobacter luteus</name>
    <dbReference type="NCBI Taxonomy" id="1452487"/>
    <lineage>
        <taxon>Bacteria</taxon>
        <taxon>Pseudomonadati</taxon>
        <taxon>Pseudomonadota</taxon>
        <taxon>Betaproteobacteria</taxon>
        <taxon>Neisseriales</taxon>
        <taxon>Neisseriaceae</taxon>
        <taxon>Crenobacter</taxon>
    </lineage>
</organism>
<feature type="region of interest" description="Disordered" evidence="1">
    <location>
        <begin position="54"/>
        <end position="75"/>
    </location>
</feature>
<gene>
    <name evidence="3" type="ORF">AVW16_06795</name>
</gene>
<name>A0A163D984_9NEIS</name>
<protein>
    <recommendedName>
        <fullName evidence="2">Mu-like prophage FluMu N-terminal domain-containing protein</fullName>
    </recommendedName>
</protein>
<sequence length="75" mass="7855">MIRITAKVDGFRRAGVAHPATPTDYPDDTFTEAQLAALQDEPMLVVEVIADEKAGETGSAAKSARAGARRQQGGA</sequence>
<dbReference type="SUPFAM" id="SSF160059">
    <property type="entry name" value="PriA/YqbF domain"/>
    <property type="match status" value="1"/>
</dbReference>
<keyword evidence="4" id="KW-1185">Reference proteome</keyword>
<dbReference type="Gene3D" id="3.40.5.80">
    <property type="match status" value="1"/>
</dbReference>
<evidence type="ECO:0000313" key="4">
    <source>
        <dbReference type="Proteomes" id="UP000076625"/>
    </source>
</evidence>
<dbReference type="EMBL" id="LQQU01000009">
    <property type="protein sequence ID" value="KZE34176.1"/>
    <property type="molecule type" value="Genomic_DNA"/>
</dbReference>
<evidence type="ECO:0000313" key="3">
    <source>
        <dbReference type="EMBL" id="KZE34176.1"/>
    </source>
</evidence>
<proteinExistence type="predicted"/>
<feature type="compositionally biased region" description="Low complexity" evidence="1">
    <location>
        <begin position="58"/>
        <end position="75"/>
    </location>
</feature>
<dbReference type="STRING" id="1452487.AVW16_06795"/>
<accession>A0A163D984</accession>
<evidence type="ECO:0000259" key="2">
    <source>
        <dbReference type="Pfam" id="PF17891"/>
    </source>
</evidence>
<dbReference type="InterPro" id="IPR041227">
    <property type="entry name" value="FluMu_N"/>
</dbReference>
<evidence type="ECO:0000256" key="1">
    <source>
        <dbReference type="SAM" id="MobiDB-lite"/>
    </source>
</evidence>
<dbReference type="OrthoDB" id="5465462at2"/>
<dbReference type="AlphaFoldDB" id="A0A163D984"/>
<feature type="domain" description="Mu-like prophage FluMu N-terminal" evidence="2">
    <location>
        <begin position="6"/>
        <end position="50"/>
    </location>
</feature>
<reference evidence="4" key="1">
    <citation type="submission" date="2016-01" db="EMBL/GenBank/DDBJ databases">
        <title>Draft genome of Chromobacterium sp. F49.</title>
        <authorList>
            <person name="Hong K.W."/>
        </authorList>
    </citation>
    <scope>NUCLEOTIDE SEQUENCE [LARGE SCALE GENOMIC DNA]</scope>
    <source>
        <strain evidence="4">CN10</strain>
    </source>
</reference>
<dbReference type="RefSeq" id="WP_066610325.1">
    <property type="nucleotide sequence ID" value="NZ_LQQU01000009.1"/>
</dbReference>
<dbReference type="Proteomes" id="UP000076625">
    <property type="component" value="Unassembled WGS sequence"/>
</dbReference>
<dbReference type="Pfam" id="PF17891">
    <property type="entry name" value="FluMu_N"/>
    <property type="match status" value="1"/>
</dbReference>
<comment type="caution">
    <text evidence="3">The sequence shown here is derived from an EMBL/GenBank/DDBJ whole genome shotgun (WGS) entry which is preliminary data.</text>
</comment>